<dbReference type="Gramene" id="OGLUM12G11230.1">
    <property type="protein sequence ID" value="OGLUM12G11230.1"/>
    <property type="gene ID" value="OGLUM12G11230"/>
</dbReference>
<name>A0A0E0BRX5_9ORYZ</name>
<dbReference type="EnsemblPlants" id="OGLUM12G11230.1">
    <property type="protein sequence ID" value="OGLUM12G11230.1"/>
    <property type="gene ID" value="OGLUM12G11230"/>
</dbReference>
<evidence type="ECO:0000256" key="1">
    <source>
        <dbReference type="SAM" id="MobiDB-lite"/>
    </source>
</evidence>
<evidence type="ECO:0000313" key="3">
    <source>
        <dbReference type="Proteomes" id="UP000026961"/>
    </source>
</evidence>
<accession>A0A0E0BRX5</accession>
<dbReference type="HOGENOM" id="CLU_2088594_0_0_1"/>
<feature type="region of interest" description="Disordered" evidence="1">
    <location>
        <begin position="93"/>
        <end position="117"/>
    </location>
</feature>
<evidence type="ECO:0000313" key="2">
    <source>
        <dbReference type="EnsemblPlants" id="OGLUM12G11230.1"/>
    </source>
</evidence>
<dbReference type="Proteomes" id="UP000026961">
    <property type="component" value="Chromosome 12"/>
</dbReference>
<protein>
    <submittedName>
        <fullName evidence="2">Uncharacterized protein</fullName>
    </submittedName>
</protein>
<feature type="region of interest" description="Disordered" evidence="1">
    <location>
        <begin position="1"/>
        <end position="28"/>
    </location>
</feature>
<reference evidence="2" key="1">
    <citation type="submission" date="2015-04" db="UniProtKB">
        <authorList>
            <consortium name="EnsemblPlants"/>
        </authorList>
    </citation>
    <scope>IDENTIFICATION</scope>
</reference>
<dbReference type="AlphaFoldDB" id="A0A0E0BRX5"/>
<sequence>MATVVAPSLPATRSRRQQPAVREVDGGTTVVASEPSRLGETLAKRRYLGSALRRVTVFRAVIVAAPVQHWARLLPRTPYNIDRGSSPIISVTTIQTPGNCLPKPGGESAADHRASAT</sequence>
<keyword evidence="3" id="KW-1185">Reference proteome</keyword>
<proteinExistence type="predicted"/>
<reference evidence="2" key="2">
    <citation type="submission" date="2018-05" db="EMBL/GenBank/DDBJ databases">
        <title>OgluRS3 (Oryza glumaepatula Reference Sequence Version 3).</title>
        <authorList>
            <person name="Zhang J."/>
            <person name="Kudrna D."/>
            <person name="Lee S."/>
            <person name="Talag J."/>
            <person name="Welchert J."/>
            <person name="Wing R.A."/>
        </authorList>
    </citation>
    <scope>NUCLEOTIDE SEQUENCE [LARGE SCALE GENOMIC DNA]</scope>
</reference>
<organism evidence="2">
    <name type="scientific">Oryza glumipatula</name>
    <dbReference type="NCBI Taxonomy" id="40148"/>
    <lineage>
        <taxon>Eukaryota</taxon>
        <taxon>Viridiplantae</taxon>
        <taxon>Streptophyta</taxon>
        <taxon>Embryophyta</taxon>
        <taxon>Tracheophyta</taxon>
        <taxon>Spermatophyta</taxon>
        <taxon>Magnoliopsida</taxon>
        <taxon>Liliopsida</taxon>
        <taxon>Poales</taxon>
        <taxon>Poaceae</taxon>
        <taxon>BOP clade</taxon>
        <taxon>Oryzoideae</taxon>
        <taxon>Oryzeae</taxon>
        <taxon>Oryzinae</taxon>
        <taxon>Oryza</taxon>
    </lineage>
</organism>